<dbReference type="InterPro" id="IPR046738">
    <property type="entry name" value="DUF6788"/>
</dbReference>
<feature type="domain" description="DUF6788" evidence="1">
    <location>
        <begin position="10"/>
        <end position="59"/>
    </location>
</feature>
<keyword evidence="3" id="KW-1185">Reference proteome</keyword>
<dbReference type="EMBL" id="BIXY01000037">
    <property type="protein sequence ID" value="GCF09158.1"/>
    <property type="molecule type" value="Genomic_DNA"/>
</dbReference>
<proteinExistence type="predicted"/>
<dbReference type="AlphaFoldDB" id="A0A5A5TCW1"/>
<evidence type="ECO:0000313" key="3">
    <source>
        <dbReference type="Proteomes" id="UP000322530"/>
    </source>
</evidence>
<organism evidence="2 3">
    <name type="scientific">Dictyobacter arantiisoli</name>
    <dbReference type="NCBI Taxonomy" id="2014874"/>
    <lineage>
        <taxon>Bacteria</taxon>
        <taxon>Bacillati</taxon>
        <taxon>Chloroflexota</taxon>
        <taxon>Ktedonobacteria</taxon>
        <taxon>Ktedonobacterales</taxon>
        <taxon>Dictyobacteraceae</taxon>
        <taxon>Dictyobacter</taxon>
    </lineage>
</organism>
<dbReference type="OrthoDB" id="165972at2"/>
<accession>A0A5A5TCW1</accession>
<gene>
    <name evidence="2" type="ORF">KDI_27220</name>
</gene>
<protein>
    <recommendedName>
        <fullName evidence="1">DUF6788 domain-containing protein</fullName>
    </recommendedName>
</protein>
<dbReference type="RefSeq" id="WP_149402112.1">
    <property type="nucleotide sequence ID" value="NZ_BIXY01000037.1"/>
</dbReference>
<evidence type="ECO:0000259" key="1">
    <source>
        <dbReference type="Pfam" id="PF20586"/>
    </source>
</evidence>
<evidence type="ECO:0000313" key="2">
    <source>
        <dbReference type="EMBL" id="GCF09158.1"/>
    </source>
</evidence>
<sequence>MTTIPSDQHITYQLQYRKCGKASCSTCRNGQGHGPYWYAYWRVGSRLRSGYIGKVRPSQLSTAASVTTKELAEQPVAVAHSYAVSAASATTTTSSARR</sequence>
<dbReference type="Proteomes" id="UP000322530">
    <property type="component" value="Unassembled WGS sequence"/>
</dbReference>
<name>A0A5A5TCW1_9CHLR</name>
<reference evidence="2 3" key="1">
    <citation type="submission" date="2019-01" db="EMBL/GenBank/DDBJ databases">
        <title>Draft genome sequence of Dictyobacter sp. Uno17.</title>
        <authorList>
            <person name="Wang C.M."/>
            <person name="Zheng Y."/>
            <person name="Sakai Y."/>
            <person name="Abe K."/>
            <person name="Yokota A."/>
            <person name="Yabe S."/>
        </authorList>
    </citation>
    <scope>NUCLEOTIDE SEQUENCE [LARGE SCALE GENOMIC DNA]</scope>
    <source>
        <strain evidence="2 3">Uno17</strain>
    </source>
</reference>
<dbReference type="Pfam" id="PF20586">
    <property type="entry name" value="DUF6788"/>
    <property type="match status" value="1"/>
</dbReference>
<comment type="caution">
    <text evidence="2">The sequence shown here is derived from an EMBL/GenBank/DDBJ whole genome shotgun (WGS) entry which is preliminary data.</text>
</comment>